<sequence>MHVLITLSLVAVAYAGNLGYNYQPVQQSYHTSSDGYHTSSVGGHDQAAYIPPVQSAPISHEHAPVEEAHQAAPELMKEFFTYTANDHDFHEPINNDQLSNNLRKSLRVIFIKGPENSGVQDAALALSKQAAEQNTAIYVLNKQADINDLGNKLNSLRSNNNQKPEVHFVKYRTPEDALNAQRAIQGQYDELGGTSSHHNGGVAPVLNFASHAPAQPAAEIHQPLNSYLPSSVFRSRL</sequence>
<dbReference type="Proteomes" id="UP000001070">
    <property type="component" value="Unassembled WGS sequence"/>
</dbReference>
<keyword evidence="1" id="KW-0732">Signal</keyword>
<dbReference type="InParanoid" id="B4K241"/>
<proteinExistence type="predicted"/>
<name>B4K241_DROGR</name>
<dbReference type="InterPro" id="IPR004145">
    <property type="entry name" value="DUF243"/>
</dbReference>
<dbReference type="AlphaFoldDB" id="B4K241"/>
<accession>B4K241</accession>
<evidence type="ECO:0000313" key="4">
    <source>
        <dbReference type="Proteomes" id="UP000001070"/>
    </source>
</evidence>
<feature type="signal peptide" evidence="1">
    <location>
        <begin position="1"/>
        <end position="15"/>
    </location>
</feature>
<dbReference type="SMART" id="SM00690">
    <property type="entry name" value="DM5"/>
    <property type="match status" value="1"/>
</dbReference>
<evidence type="ECO:0000313" key="3">
    <source>
        <dbReference type="EMBL" id="EDW04495.1"/>
    </source>
</evidence>
<dbReference type="GO" id="GO:0008010">
    <property type="term" value="F:structural constituent of chitin-based larval cuticle"/>
    <property type="evidence" value="ECO:0007669"/>
    <property type="project" value="TreeGrafter"/>
</dbReference>
<dbReference type="eggNOG" id="ENOG502TA40">
    <property type="taxonomic scope" value="Eukaryota"/>
</dbReference>
<gene>
    <name evidence="3" type="primary">Dgri\GH23186</name>
    <name evidence="3" type="ORF">Dgri_GH23186</name>
</gene>
<dbReference type="HOGENOM" id="CLU_087725_0_0_1"/>
<protein>
    <submittedName>
        <fullName evidence="3">GH23186</fullName>
    </submittedName>
</protein>
<organism evidence="4">
    <name type="scientific">Drosophila grimshawi</name>
    <name type="common">Hawaiian fruit fly</name>
    <name type="synonym">Idiomyia grimshawi</name>
    <dbReference type="NCBI Taxonomy" id="7222"/>
    <lineage>
        <taxon>Eukaryota</taxon>
        <taxon>Metazoa</taxon>
        <taxon>Ecdysozoa</taxon>
        <taxon>Arthropoda</taxon>
        <taxon>Hexapoda</taxon>
        <taxon>Insecta</taxon>
        <taxon>Pterygota</taxon>
        <taxon>Neoptera</taxon>
        <taxon>Endopterygota</taxon>
        <taxon>Diptera</taxon>
        <taxon>Brachycera</taxon>
        <taxon>Muscomorpha</taxon>
        <taxon>Ephydroidea</taxon>
        <taxon>Drosophilidae</taxon>
        <taxon>Drosophila</taxon>
        <taxon>Hawaiian Drosophila</taxon>
    </lineage>
</organism>
<dbReference type="Pfam" id="PF03103">
    <property type="entry name" value="DUF243"/>
    <property type="match status" value="1"/>
</dbReference>
<reference evidence="3 4" key="1">
    <citation type="journal article" date="2007" name="Nature">
        <title>Evolution of genes and genomes on the Drosophila phylogeny.</title>
        <authorList>
            <consortium name="Drosophila 12 Genomes Consortium"/>
            <person name="Clark A.G."/>
            <person name="Eisen M.B."/>
            <person name="Smith D.R."/>
            <person name="Bergman C.M."/>
            <person name="Oliver B."/>
            <person name="Markow T.A."/>
            <person name="Kaufman T.C."/>
            <person name="Kellis M."/>
            <person name="Gelbart W."/>
            <person name="Iyer V.N."/>
            <person name="Pollard D.A."/>
            <person name="Sackton T.B."/>
            <person name="Larracuente A.M."/>
            <person name="Singh N.D."/>
            <person name="Abad J.P."/>
            <person name="Abt D.N."/>
            <person name="Adryan B."/>
            <person name="Aguade M."/>
            <person name="Akashi H."/>
            <person name="Anderson W.W."/>
            <person name="Aquadro C.F."/>
            <person name="Ardell D.H."/>
            <person name="Arguello R."/>
            <person name="Artieri C.G."/>
            <person name="Barbash D.A."/>
            <person name="Barker D."/>
            <person name="Barsanti P."/>
            <person name="Batterham P."/>
            <person name="Batzoglou S."/>
            <person name="Begun D."/>
            <person name="Bhutkar A."/>
            <person name="Blanco E."/>
            <person name="Bosak S.A."/>
            <person name="Bradley R.K."/>
            <person name="Brand A.D."/>
            <person name="Brent M.R."/>
            <person name="Brooks A.N."/>
            <person name="Brown R.H."/>
            <person name="Butlin R.K."/>
            <person name="Caggese C."/>
            <person name="Calvi B.R."/>
            <person name="Bernardo de Carvalho A."/>
            <person name="Caspi A."/>
            <person name="Castrezana S."/>
            <person name="Celniker S.E."/>
            <person name="Chang J.L."/>
            <person name="Chapple C."/>
            <person name="Chatterji S."/>
            <person name="Chinwalla A."/>
            <person name="Civetta A."/>
            <person name="Clifton S.W."/>
            <person name="Comeron J.M."/>
            <person name="Costello J.C."/>
            <person name="Coyne J.A."/>
            <person name="Daub J."/>
            <person name="David R.G."/>
            <person name="Delcher A.L."/>
            <person name="Delehaunty K."/>
            <person name="Do C.B."/>
            <person name="Ebling H."/>
            <person name="Edwards K."/>
            <person name="Eickbush T."/>
            <person name="Evans J.D."/>
            <person name="Filipski A."/>
            <person name="Findeiss S."/>
            <person name="Freyhult E."/>
            <person name="Fulton L."/>
            <person name="Fulton R."/>
            <person name="Garcia A.C."/>
            <person name="Gardiner A."/>
            <person name="Garfield D.A."/>
            <person name="Garvin B.E."/>
            <person name="Gibson G."/>
            <person name="Gilbert D."/>
            <person name="Gnerre S."/>
            <person name="Godfrey J."/>
            <person name="Good R."/>
            <person name="Gotea V."/>
            <person name="Gravely B."/>
            <person name="Greenberg A.J."/>
            <person name="Griffiths-Jones S."/>
            <person name="Gross S."/>
            <person name="Guigo R."/>
            <person name="Gustafson E.A."/>
            <person name="Haerty W."/>
            <person name="Hahn M.W."/>
            <person name="Halligan D.L."/>
            <person name="Halpern A.L."/>
            <person name="Halter G.M."/>
            <person name="Han M.V."/>
            <person name="Heger A."/>
            <person name="Hillier L."/>
            <person name="Hinrichs A.S."/>
            <person name="Holmes I."/>
            <person name="Hoskins R.A."/>
            <person name="Hubisz M.J."/>
            <person name="Hultmark D."/>
            <person name="Huntley M.A."/>
            <person name="Jaffe D.B."/>
            <person name="Jagadeeshan S."/>
            <person name="Jeck W.R."/>
            <person name="Johnson J."/>
            <person name="Jones C.D."/>
            <person name="Jordan W.C."/>
            <person name="Karpen G.H."/>
            <person name="Kataoka E."/>
            <person name="Keightley P.D."/>
            <person name="Kheradpour P."/>
            <person name="Kirkness E.F."/>
            <person name="Koerich L.B."/>
            <person name="Kristiansen K."/>
            <person name="Kudrna D."/>
            <person name="Kulathinal R.J."/>
            <person name="Kumar S."/>
            <person name="Kwok R."/>
            <person name="Lander E."/>
            <person name="Langley C.H."/>
            <person name="Lapoint R."/>
            <person name="Lazzaro B.P."/>
            <person name="Lee S.J."/>
            <person name="Levesque L."/>
            <person name="Li R."/>
            <person name="Lin C.F."/>
            <person name="Lin M.F."/>
            <person name="Lindblad-Toh K."/>
            <person name="Llopart A."/>
            <person name="Long M."/>
            <person name="Low L."/>
            <person name="Lozovsky E."/>
            <person name="Lu J."/>
            <person name="Luo M."/>
            <person name="Machado C.A."/>
            <person name="Makalowski W."/>
            <person name="Marzo M."/>
            <person name="Matsuda M."/>
            <person name="Matzkin L."/>
            <person name="McAllister B."/>
            <person name="McBride C.S."/>
            <person name="McKernan B."/>
            <person name="McKernan K."/>
            <person name="Mendez-Lago M."/>
            <person name="Minx P."/>
            <person name="Mollenhauer M.U."/>
            <person name="Montooth K."/>
            <person name="Mount S.M."/>
            <person name="Mu X."/>
            <person name="Myers E."/>
            <person name="Negre B."/>
            <person name="Newfeld S."/>
            <person name="Nielsen R."/>
            <person name="Noor M.A."/>
            <person name="O'Grady P."/>
            <person name="Pachter L."/>
            <person name="Papaceit M."/>
            <person name="Parisi M.J."/>
            <person name="Parisi M."/>
            <person name="Parts L."/>
            <person name="Pedersen J.S."/>
            <person name="Pesole G."/>
            <person name="Phillippy A.M."/>
            <person name="Ponting C.P."/>
            <person name="Pop M."/>
            <person name="Porcelli D."/>
            <person name="Powell J.R."/>
            <person name="Prohaska S."/>
            <person name="Pruitt K."/>
            <person name="Puig M."/>
            <person name="Quesneville H."/>
            <person name="Ram K.R."/>
            <person name="Rand D."/>
            <person name="Rasmussen M.D."/>
            <person name="Reed L.K."/>
            <person name="Reenan R."/>
            <person name="Reily A."/>
            <person name="Remington K.A."/>
            <person name="Rieger T.T."/>
            <person name="Ritchie M.G."/>
            <person name="Robin C."/>
            <person name="Rogers Y.H."/>
            <person name="Rohde C."/>
            <person name="Rozas J."/>
            <person name="Rubenfield M.J."/>
            <person name="Ruiz A."/>
            <person name="Russo S."/>
            <person name="Salzberg S.L."/>
            <person name="Sanchez-Gracia A."/>
            <person name="Saranga D.J."/>
            <person name="Sato H."/>
            <person name="Schaeffer S.W."/>
            <person name="Schatz M.C."/>
            <person name="Schlenke T."/>
            <person name="Schwartz R."/>
            <person name="Segarra C."/>
            <person name="Singh R.S."/>
            <person name="Sirot L."/>
            <person name="Sirota M."/>
            <person name="Sisneros N.B."/>
            <person name="Smith C.D."/>
            <person name="Smith T.F."/>
            <person name="Spieth J."/>
            <person name="Stage D.E."/>
            <person name="Stark A."/>
            <person name="Stephan W."/>
            <person name="Strausberg R.L."/>
            <person name="Strempel S."/>
            <person name="Sturgill D."/>
            <person name="Sutton G."/>
            <person name="Sutton G.G."/>
            <person name="Tao W."/>
            <person name="Teichmann S."/>
            <person name="Tobari Y.N."/>
            <person name="Tomimura Y."/>
            <person name="Tsolas J.M."/>
            <person name="Valente V.L."/>
            <person name="Venter E."/>
            <person name="Venter J.C."/>
            <person name="Vicario S."/>
            <person name="Vieira F.G."/>
            <person name="Vilella A.J."/>
            <person name="Villasante A."/>
            <person name="Walenz B."/>
            <person name="Wang J."/>
            <person name="Wasserman M."/>
            <person name="Watts T."/>
            <person name="Wilson D."/>
            <person name="Wilson R.K."/>
            <person name="Wing R.A."/>
            <person name="Wolfner M.F."/>
            <person name="Wong A."/>
            <person name="Wong G.K."/>
            <person name="Wu C.I."/>
            <person name="Wu G."/>
            <person name="Yamamoto D."/>
            <person name="Yang H.P."/>
            <person name="Yang S.P."/>
            <person name="Yorke J.A."/>
            <person name="Yoshida K."/>
            <person name="Zdobnov E."/>
            <person name="Zhang P."/>
            <person name="Zhang Y."/>
            <person name="Zimin A.V."/>
            <person name="Baldwin J."/>
            <person name="Abdouelleil A."/>
            <person name="Abdulkadir J."/>
            <person name="Abebe A."/>
            <person name="Abera B."/>
            <person name="Abreu J."/>
            <person name="Acer S.C."/>
            <person name="Aftuck L."/>
            <person name="Alexander A."/>
            <person name="An P."/>
            <person name="Anderson E."/>
            <person name="Anderson S."/>
            <person name="Arachi H."/>
            <person name="Azer M."/>
            <person name="Bachantsang P."/>
            <person name="Barry A."/>
            <person name="Bayul T."/>
            <person name="Berlin A."/>
            <person name="Bessette D."/>
            <person name="Bloom T."/>
            <person name="Blye J."/>
            <person name="Boguslavskiy L."/>
            <person name="Bonnet C."/>
            <person name="Boukhgalter B."/>
            <person name="Bourzgui I."/>
            <person name="Brown A."/>
            <person name="Cahill P."/>
            <person name="Channer S."/>
            <person name="Cheshatsang Y."/>
            <person name="Chuda L."/>
            <person name="Citroen M."/>
            <person name="Collymore A."/>
            <person name="Cooke P."/>
            <person name="Costello M."/>
            <person name="D'Aco K."/>
            <person name="Daza R."/>
            <person name="De Haan G."/>
            <person name="DeGray S."/>
            <person name="DeMaso C."/>
            <person name="Dhargay N."/>
            <person name="Dooley K."/>
            <person name="Dooley E."/>
            <person name="Doricent M."/>
            <person name="Dorje P."/>
            <person name="Dorjee K."/>
            <person name="Dupes A."/>
            <person name="Elong R."/>
            <person name="Falk J."/>
            <person name="Farina A."/>
            <person name="Faro S."/>
            <person name="Ferguson D."/>
            <person name="Fisher S."/>
            <person name="Foley C.D."/>
            <person name="Franke A."/>
            <person name="Friedrich D."/>
            <person name="Gadbois L."/>
            <person name="Gearin G."/>
            <person name="Gearin C.R."/>
            <person name="Giannoukos G."/>
            <person name="Goode T."/>
            <person name="Graham J."/>
            <person name="Grandbois E."/>
            <person name="Grewal S."/>
            <person name="Gyaltsen K."/>
            <person name="Hafez N."/>
            <person name="Hagos B."/>
            <person name="Hall J."/>
            <person name="Henson C."/>
            <person name="Hollinger A."/>
            <person name="Honan T."/>
            <person name="Huard M.D."/>
            <person name="Hughes L."/>
            <person name="Hurhula B."/>
            <person name="Husby M.E."/>
            <person name="Kamat A."/>
            <person name="Kanga B."/>
            <person name="Kashin S."/>
            <person name="Khazanovich D."/>
            <person name="Kisner P."/>
            <person name="Lance K."/>
            <person name="Lara M."/>
            <person name="Lee W."/>
            <person name="Lennon N."/>
            <person name="Letendre F."/>
            <person name="LeVine R."/>
            <person name="Lipovsky A."/>
            <person name="Liu X."/>
            <person name="Liu J."/>
            <person name="Liu S."/>
            <person name="Lokyitsang T."/>
            <person name="Lokyitsang Y."/>
            <person name="Lubonja R."/>
            <person name="Lui A."/>
            <person name="MacDonald P."/>
            <person name="Magnisalis V."/>
            <person name="Maru K."/>
            <person name="Matthews C."/>
            <person name="McCusker W."/>
            <person name="McDonough S."/>
            <person name="Mehta T."/>
            <person name="Meldrim J."/>
            <person name="Meneus L."/>
            <person name="Mihai O."/>
            <person name="Mihalev A."/>
            <person name="Mihova T."/>
            <person name="Mittelman R."/>
            <person name="Mlenga V."/>
            <person name="Montmayeur A."/>
            <person name="Mulrain L."/>
            <person name="Navidi A."/>
            <person name="Naylor J."/>
            <person name="Negash T."/>
            <person name="Nguyen T."/>
            <person name="Nguyen N."/>
            <person name="Nicol R."/>
            <person name="Norbu C."/>
            <person name="Norbu N."/>
            <person name="Novod N."/>
            <person name="O'Neill B."/>
            <person name="Osman S."/>
            <person name="Markiewicz E."/>
            <person name="Oyono O.L."/>
            <person name="Patti C."/>
            <person name="Phunkhang P."/>
            <person name="Pierre F."/>
            <person name="Priest M."/>
            <person name="Raghuraman S."/>
            <person name="Rege F."/>
            <person name="Reyes R."/>
            <person name="Rise C."/>
            <person name="Rogov P."/>
            <person name="Ross K."/>
            <person name="Ryan E."/>
            <person name="Settipalli S."/>
            <person name="Shea T."/>
            <person name="Sherpa N."/>
            <person name="Shi L."/>
            <person name="Shih D."/>
            <person name="Sparrow T."/>
            <person name="Spaulding J."/>
            <person name="Stalker J."/>
            <person name="Stange-Thomann N."/>
            <person name="Stavropoulos S."/>
            <person name="Stone C."/>
            <person name="Strader C."/>
            <person name="Tesfaye S."/>
            <person name="Thomson T."/>
            <person name="Thoulutsang Y."/>
            <person name="Thoulutsang D."/>
            <person name="Topham K."/>
            <person name="Topping I."/>
            <person name="Tsamla T."/>
            <person name="Vassiliev H."/>
            <person name="Vo A."/>
            <person name="Wangchuk T."/>
            <person name="Wangdi T."/>
            <person name="Weiand M."/>
            <person name="Wilkinson J."/>
            <person name="Wilson A."/>
            <person name="Yadav S."/>
            <person name="Young G."/>
            <person name="Yu Q."/>
            <person name="Zembek L."/>
            <person name="Zhong D."/>
            <person name="Zimmer A."/>
            <person name="Zwirko Z."/>
            <person name="Jaffe D.B."/>
            <person name="Alvarez P."/>
            <person name="Brockman W."/>
            <person name="Butler J."/>
            <person name="Chin C."/>
            <person name="Gnerre S."/>
            <person name="Grabherr M."/>
            <person name="Kleber M."/>
            <person name="Mauceli E."/>
            <person name="MacCallum I."/>
        </authorList>
    </citation>
    <scope>NUCLEOTIDE SEQUENCE [LARGE SCALE GENOMIC DNA]</scope>
    <source>
        <strain evidence="4">Tucson 15287-2541.00</strain>
    </source>
</reference>
<feature type="chain" id="PRO_5013243276" evidence="1">
    <location>
        <begin position="16"/>
        <end position="237"/>
    </location>
</feature>
<dbReference type="PhylomeDB" id="B4K241"/>
<dbReference type="EMBL" id="CH918403">
    <property type="protein sequence ID" value="EDW04495.1"/>
    <property type="molecule type" value="Genomic_DNA"/>
</dbReference>
<dbReference type="GO" id="GO:0062129">
    <property type="term" value="C:chitin-based extracellular matrix"/>
    <property type="evidence" value="ECO:0007669"/>
    <property type="project" value="TreeGrafter"/>
</dbReference>
<dbReference type="OrthoDB" id="8007215at2759"/>
<dbReference type="PANTHER" id="PTHR31927:SF2">
    <property type="entry name" value="FI07246P-RELATED"/>
    <property type="match status" value="1"/>
</dbReference>
<keyword evidence="4" id="KW-1185">Reference proteome</keyword>
<evidence type="ECO:0000256" key="1">
    <source>
        <dbReference type="SAM" id="SignalP"/>
    </source>
</evidence>
<dbReference type="GO" id="GO:0040003">
    <property type="term" value="P:chitin-based cuticle development"/>
    <property type="evidence" value="ECO:0007669"/>
    <property type="project" value="TreeGrafter"/>
</dbReference>
<feature type="domain" description="DUF243" evidence="2">
    <location>
        <begin position="73"/>
        <end position="174"/>
    </location>
</feature>
<evidence type="ECO:0000259" key="2">
    <source>
        <dbReference type="SMART" id="SM00690"/>
    </source>
</evidence>
<dbReference type="PANTHER" id="PTHR31927">
    <property type="entry name" value="FI07246P-RELATED-RELATED"/>
    <property type="match status" value="1"/>
</dbReference>